<feature type="transmembrane region" description="Helical" evidence="1">
    <location>
        <begin position="191"/>
        <end position="214"/>
    </location>
</feature>
<accession>A0A2N9KAE5</accession>
<dbReference type="GeneID" id="99673929"/>
<reference evidence="3 4" key="1">
    <citation type="submission" date="2018-02" db="EMBL/GenBank/DDBJ databases">
        <authorList>
            <person name="Cohen D.B."/>
            <person name="Kent A.D."/>
        </authorList>
    </citation>
    <scope>NUCLEOTIDE SEQUENCE [LARGE SCALE GENOMIC DNA]</scope>
    <source>
        <strain evidence="3 4">CECT 9216</strain>
    </source>
</reference>
<feature type="transmembrane region" description="Helical" evidence="1">
    <location>
        <begin position="226"/>
        <end position="248"/>
    </location>
</feature>
<evidence type="ECO:0000313" key="2">
    <source>
        <dbReference type="EMBL" id="SPD91728.1"/>
    </source>
</evidence>
<keyword evidence="5" id="KW-1185">Reference proteome</keyword>
<reference evidence="2 5" key="2">
    <citation type="submission" date="2018-02" db="EMBL/GenBank/DDBJ databases">
        <authorList>
            <person name="Rodrigo-Torres L."/>
            <person name="Arahal R. D."/>
            <person name="Lucena T."/>
        </authorList>
    </citation>
    <scope>NUCLEOTIDE SEQUENCE [LARGE SCALE GENOMIC DNA]</scope>
    <source>
        <strain evidence="2 5">CECT 8486</strain>
    </source>
</reference>
<dbReference type="Proteomes" id="UP000237923">
    <property type="component" value="Unassembled WGS sequence"/>
</dbReference>
<sequence>MSTILQQVKKLWPIAILLLSSILLLIPFFLNHAMIIGSDAIFHFNRLYDTAMQIKHGNFQYFISMYGFQSSGRIVNALYGPFMAYIQGLIVLISPSWFGYQVISNGILYFLSGLSLYLLLKKAGVQLVYRIPLSILYMTTYSVQYWTLRQGFSSWGAALFPLCLIPLIDLIEKKTLHPIQTAISIGVMCQIHMLSAFLLVFVYACFFLTAFFTNSKHTKIKLFKQLGLAIVIFGFLVLNVLYSFIAIYSENNIAQPFVNKWMAETTIFKGSSYWLFYPPILMIIVLFALWTICKHWKKESQLLKVTAVTSGFLFILCTNLFPWKLLNNAHNQLIETIQFPFRFFVPFTVLLLLAVGLLLEKWHTRSVVFGLISYGLLLLSLFQTGISTNNALNVWHQTESFLNSSVHTYFTSENTSEIKKSFFIKDKAQALQYVVKSTPDYLPVKTVKCKDKYSLYHHQVINKQKYFHKSVKGNKLVVTWEGRSVKNIQVPIIKYTDTILRLNQKILHTNIKLSRIGTPIIKQRKGHNELVVSYRSDRLLDTILIFNFISWLIVFYMNYKFKFLNK</sequence>
<evidence type="ECO:0000313" key="3">
    <source>
        <dbReference type="EMBL" id="SPE07007.1"/>
    </source>
</evidence>
<evidence type="ECO:0000313" key="5">
    <source>
        <dbReference type="Proteomes" id="UP000239237"/>
    </source>
</evidence>
<dbReference type="Proteomes" id="UP000239237">
    <property type="component" value="Unassembled WGS sequence"/>
</dbReference>
<proteinExistence type="predicted"/>
<feature type="transmembrane region" description="Helical" evidence="1">
    <location>
        <begin position="539"/>
        <end position="559"/>
    </location>
</feature>
<feature type="transmembrane region" description="Helical" evidence="1">
    <location>
        <begin position="74"/>
        <end position="93"/>
    </location>
</feature>
<evidence type="ECO:0008006" key="6">
    <source>
        <dbReference type="Google" id="ProtNLM"/>
    </source>
</evidence>
<keyword evidence="1" id="KW-0812">Transmembrane</keyword>
<dbReference type="RefSeq" id="WP_072613448.1">
    <property type="nucleotide sequence ID" value="NZ_AP017935.1"/>
</dbReference>
<evidence type="ECO:0000313" key="4">
    <source>
        <dbReference type="Proteomes" id="UP000237923"/>
    </source>
</evidence>
<dbReference type="KEGG" id="lsu:A6B45_03930"/>
<feature type="transmembrane region" description="Helical" evidence="1">
    <location>
        <begin position="152"/>
        <end position="171"/>
    </location>
</feature>
<organism evidence="3 4">
    <name type="scientific">Leuconostoc suionicum</name>
    <dbReference type="NCBI Taxonomy" id="1511761"/>
    <lineage>
        <taxon>Bacteria</taxon>
        <taxon>Bacillati</taxon>
        <taxon>Bacillota</taxon>
        <taxon>Bacilli</taxon>
        <taxon>Lactobacillales</taxon>
        <taxon>Lactobacillaceae</taxon>
        <taxon>Leuconostoc</taxon>
    </lineage>
</organism>
<gene>
    <name evidence="2" type="ORF">LES8486_00713</name>
    <name evidence="3" type="ORF">LES9216_00860</name>
</gene>
<keyword evidence="1" id="KW-1133">Transmembrane helix</keyword>
<feature type="transmembrane region" description="Helical" evidence="1">
    <location>
        <begin position="99"/>
        <end position="120"/>
    </location>
</feature>
<protein>
    <recommendedName>
        <fullName evidence="6">Bacterial membrane protein YfhO</fullName>
    </recommendedName>
</protein>
<keyword evidence="1" id="KW-0472">Membrane</keyword>
<name>A0A2N9KAE5_9LACO</name>
<feature type="transmembrane region" description="Helical" evidence="1">
    <location>
        <begin position="12"/>
        <end position="30"/>
    </location>
</feature>
<evidence type="ECO:0000256" key="1">
    <source>
        <dbReference type="SAM" id="Phobius"/>
    </source>
</evidence>
<feature type="transmembrane region" description="Helical" evidence="1">
    <location>
        <begin position="302"/>
        <end position="321"/>
    </location>
</feature>
<dbReference type="AlphaFoldDB" id="A0A2N9KAE5"/>
<feature type="transmembrane region" description="Helical" evidence="1">
    <location>
        <begin position="366"/>
        <end position="386"/>
    </location>
</feature>
<dbReference type="EMBL" id="OKQU01000001">
    <property type="protein sequence ID" value="SPE07007.1"/>
    <property type="molecule type" value="Genomic_DNA"/>
</dbReference>
<dbReference type="EMBL" id="OKQR01000001">
    <property type="protein sequence ID" value="SPD91728.1"/>
    <property type="molecule type" value="Genomic_DNA"/>
</dbReference>
<feature type="transmembrane region" description="Helical" evidence="1">
    <location>
        <begin position="341"/>
        <end position="359"/>
    </location>
</feature>
<feature type="transmembrane region" description="Helical" evidence="1">
    <location>
        <begin position="271"/>
        <end position="290"/>
    </location>
</feature>